<keyword evidence="2" id="KW-0472">Membrane</keyword>
<evidence type="ECO:0008006" key="5">
    <source>
        <dbReference type="Google" id="ProtNLM"/>
    </source>
</evidence>
<protein>
    <recommendedName>
        <fullName evidence="5">Transmembrane protein</fullName>
    </recommendedName>
</protein>
<feature type="transmembrane region" description="Helical" evidence="2">
    <location>
        <begin position="58"/>
        <end position="79"/>
    </location>
</feature>
<name>A0A5E8BD56_9ASCO</name>
<keyword evidence="2" id="KW-0812">Transmembrane</keyword>
<dbReference type="RefSeq" id="XP_031852654.1">
    <property type="nucleotide sequence ID" value="XM_031996763.1"/>
</dbReference>
<keyword evidence="1" id="KW-0175">Coiled coil</keyword>
<dbReference type="GeneID" id="43580863"/>
<sequence length="445" mass="49909">MHLLRTLGSFFSLVSHPFADADIAITYGAHHPCKRSLPSRVWTRTRRNLRNPLLLAKLALLTALSLTTLAAAAFAYNYAAKSSGTRIRVLSTTFRVSVPAMDRAAYTLFASALLPAPDTNSSTRLVQPHTITTTTTIHWQSTSQLHNSTDLWSQLDRALDLEQWPRPAFTIYFSGTHCVVVDAAGTRILCADRTIPRARIMLTHGLSSRFDELVAETVAEMWSCVGDSFDSLAPRTTYGCTLRPLWENTYTLCSTAKLLCLFLFAILGVRVFQIGEEIVTTPSCEVPASALSPKLSDSHSLFSQEDEDEENKTCSPTFLGLPLYLVFEGCVVLASLPFVIQYLVRATLWTRACRCYFASLHPPVSHITARVRWPGIALQYLFGTLPLSQLVLSSGCALTIRVWLGVAMRRRIVEKRLRTLTQLRKEMENRMKLEVEERRRSYTRS</sequence>
<dbReference type="EMBL" id="CABVLU010000002">
    <property type="protein sequence ID" value="VVT48976.1"/>
    <property type="molecule type" value="Genomic_DNA"/>
</dbReference>
<evidence type="ECO:0000313" key="4">
    <source>
        <dbReference type="Proteomes" id="UP000398389"/>
    </source>
</evidence>
<feature type="transmembrane region" description="Helical" evidence="2">
    <location>
        <begin position="321"/>
        <end position="344"/>
    </location>
</feature>
<gene>
    <name evidence="3" type="ORF">SAPINGB_P002043</name>
</gene>
<proteinExistence type="predicted"/>
<evidence type="ECO:0000256" key="1">
    <source>
        <dbReference type="SAM" id="Coils"/>
    </source>
</evidence>
<dbReference type="Proteomes" id="UP000398389">
    <property type="component" value="Unassembled WGS sequence"/>
</dbReference>
<organism evidence="3 4">
    <name type="scientific">Magnusiomyces paraingens</name>
    <dbReference type="NCBI Taxonomy" id="2606893"/>
    <lineage>
        <taxon>Eukaryota</taxon>
        <taxon>Fungi</taxon>
        <taxon>Dikarya</taxon>
        <taxon>Ascomycota</taxon>
        <taxon>Saccharomycotina</taxon>
        <taxon>Dipodascomycetes</taxon>
        <taxon>Dipodascales</taxon>
        <taxon>Dipodascaceae</taxon>
        <taxon>Magnusiomyces</taxon>
    </lineage>
</organism>
<accession>A0A5E8BD56</accession>
<evidence type="ECO:0000313" key="3">
    <source>
        <dbReference type="EMBL" id="VVT48976.1"/>
    </source>
</evidence>
<feature type="coiled-coil region" evidence="1">
    <location>
        <begin position="410"/>
        <end position="437"/>
    </location>
</feature>
<evidence type="ECO:0000256" key="2">
    <source>
        <dbReference type="SAM" id="Phobius"/>
    </source>
</evidence>
<reference evidence="3 4" key="1">
    <citation type="submission" date="2019-09" db="EMBL/GenBank/DDBJ databases">
        <authorList>
            <person name="Brejova B."/>
        </authorList>
    </citation>
    <scope>NUCLEOTIDE SEQUENCE [LARGE SCALE GENOMIC DNA]</scope>
</reference>
<dbReference type="AlphaFoldDB" id="A0A5E8BD56"/>
<keyword evidence="2" id="KW-1133">Transmembrane helix</keyword>
<keyword evidence="4" id="KW-1185">Reference proteome</keyword>
<feature type="transmembrane region" description="Helical" evidence="2">
    <location>
        <begin position="390"/>
        <end position="408"/>
    </location>
</feature>